<feature type="transmembrane region" description="Helical" evidence="7">
    <location>
        <begin position="148"/>
        <end position="173"/>
    </location>
</feature>
<feature type="transmembrane region" description="Helical" evidence="7">
    <location>
        <begin position="378"/>
        <end position="400"/>
    </location>
</feature>
<feature type="transmembrane region" description="Helical" evidence="7">
    <location>
        <begin position="99"/>
        <end position="119"/>
    </location>
</feature>
<evidence type="ECO:0000256" key="4">
    <source>
        <dbReference type="ARBA" id="ARBA00022989"/>
    </source>
</evidence>
<comment type="similarity">
    <text evidence="2">Belongs to the major facilitator superfamily.</text>
</comment>
<evidence type="ECO:0000256" key="2">
    <source>
        <dbReference type="ARBA" id="ARBA00008335"/>
    </source>
</evidence>
<sequence>MPVGNKKQVRFATEEAHGEDGDAETLLPDLDEDTLFDKATADRRRLVIRTRKRRNAERWCLTAVMCAAFTGLGMAIAVLGPTFKQLSENVNSNVANISYIIVGRSFGYLGGSMIGGILFDCMNQQLLLGLAMMATSLGLYVIPWCTNVLVLTAMMSVIGISMGFLDTGGNVVILDAWGKNSGPHVQALHFSFALGAVVAPLLSKMALDLIPLQESESKNSSGLLQNRNMELFGLEISVAMLPYIVIGTYILLVSLVLFILFSRSIQKHEKMDDSEDEQQAAVYHNALMFLLFVFFLLYVGAEVAFGSYVFTYATTFVHMDTTKAAGLNSLFWGAFAAVRGLAIFFAVCMYPGTMILLSVIGCTVSSLLMVLFSQNLVVLWACTALYGASMAATFPSGISWAKQYTTISGKSASLFVIGAALGEMGIPVTVGFLQGKFEDLPVLMYTTLGCAVIASILFPVMYKLATSSPDRTAKHMGDGEDRKALLPGPGHHEDDDDARDWNEADFEVIEMNDRSRNSVVETSRVFPLEAPVKVASQPVVKNPTVKFSPLISGSSPLKQLLDREKND</sequence>
<dbReference type="InterPro" id="IPR011701">
    <property type="entry name" value="MFS"/>
</dbReference>
<evidence type="ECO:0000313" key="9">
    <source>
        <dbReference type="Proteomes" id="UP001066276"/>
    </source>
</evidence>
<dbReference type="Gene3D" id="1.20.1250.20">
    <property type="entry name" value="MFS general substrate transporter like domains"/>
    <property type="match status" value="2"/>
</dbReference>
<accession>A0AAV7RUQ9</accession>
<comment type="caution">
    <text evidence="8">The sequence shown here is derived from an EMBL/GenBank/DDBJ whole genome shotgun (WGS) entry which is preliminary data.</text>
</comment>
<evidence type="ECO:0000256" key="7">
    <source>
        <dbReference type="SAM" id="Phobius"/>
    </source>
</evidence>
<evidence type="ECO:0008006" key="10">
    <source>
        <dbReference type="Google" id="ProtNLM"/>
    </source>
</evidence>
<feature type="transmembrane region" description="Helical" evidence="7">
    <location>
        <begin position="126"/>
        <end position="142"/>
    </location>
</feature>
<dbReference type="PANTHER" id="PTHR23121">
    <property type="entry name" value="SODIUM-DEPENDENT GLUCOSE TRANSPORTER 1"/>
    <property type="match status" value="1"/>
</dbReference>
<dbReference type="GO" id="GO:0022857">
    <property type="term" value="F:transmembrane transporter activity"/>
    <property type="evidence" value="ECO:0007669"/>
    <property type="project" value="InterPro"/>
</dbReference>
<dbReference type="GO" id="GO:0016020">
    <property type="term" value="C:membrane"/>
    <property type="evidence" value="ECO:0007669"/>
    <property type="project" value="UniProtKB-SubCell"/>
</dbReference>
<dbReference type="FunFam" id="1.20.1250.20:FF:000508">
    <property type="entry name" value="Sodium-dependent glucose transporter 1"/>
    <property type="match status" value="1"/>
</dbReference>
<reference evidence="8" key="1">
    <citation type="journal article" date="2022" name="bioRxiv">
        <title>Sequencing and chromosome-scale assembly of the giantPleurodeles waltlgenome.</title>
        <authorList>
            <person name="Brown T."/>
            <person name="Elewa A."/>
            <person name="Iarovenko S."/>
            <person name="Subramanian E."/>
            <person name="Araus A.J."/>
            <person name="Petzold A."/>
            <person name="Susuki M."/>
            <person name="Suzuki K.-i.T."/>
            <person name="Hayashi T."/>
            <person name="Toyoda A."/>
            <person name="Oliveira C."/>
            <person name="Osipova E."/>
            <person name="Leigh N.D."/>
            <person name="Simon A."/>
            <person name="Yun M.H."/>
        </authorList>
    </citation>
    <scope>NUCLEOTIDE SEQUENCE</scope>
    <source>
        <strain evidence="8">20211129_DDA</strain>
        <tissue evidence="8">Liver</tissue>
    </source>
</reference>
<comment type="subcellular location">
    <subcellularLocation>
        <location evidence="1">Membrane</location>
        <topology evidence="1">Multi-pass membrane protein</topology>
    </subcellularLocation>
</comment>
<keyword evidence="3 7" id="KW-0812">Transmembrane</keyword>
<evidence type="ECO:0000256" key="3">
    <source>
        <dbReference type="ARBA" id="ARBA00022692"/>
    </source>
</evidence>
<dbReference type="EMBL" id="JANPWB010000009">
    <property type="protein sequence ID" value="KAJ1154924.1"/>
    <property type="molecule type" value="Genomic_DNA"/>
</dbReference>
<feature type="transmembrane region" description="Helical" evidence="7">
    <location>
        <begin position="185"/>
        <end position="202"/>
    </location>
</feature>
<dbReference type="SUPFAM" id="SSF103473">
    <property type="entry name" value="MFS general substrate transporter"/>
    <property type="match status" value="1"/>
</dbReference>
<keyword evidence="5 7" id="KW-0472">Membrane</keyword>
<evidence type="ECO:0000256" key="5">
    <source>
        <dbReference type="ARBA" id="ARBA00023136"/>
    </source>
</evidence>
<dbReference type="AlphaFoldDB" id="A0AAV7RUQ9"/>
<feature type="region of interest" description="Disordered" evidence="6">
    <location>
        <begin position="1"/>
        <end position="22"/>
    </location>
</feature>
<feature type="transmembrane region" description="Helical" evidence="7">
    <location>
        <begin position="282"/>
        <end position="310"/>
    </location>
</feature>
<feature type="transmembrane region" description="Helical" evidence="7">
    <location>
        <begin position="412"/>
        <end position="430"/>
    </location>
</feature>
<dbReference type="InterPro" id="IPR036259">
    <property type="entry name" value="MFS_trans_sf"/>
</dbReference>
<feature type="transmembrane region" description="Helical" evidence="7">
    <location>
        <begin position="355"/>
        <end position="372"/>
    </location>
</feature>
<feature type="region of interest" description="Disordered" evidence="6">
    <location>
        <begin position="471"/>
        <end position="498"/>
    </location>
</feature>
<feature type="transmembrane region" description="Helical" evidence="7">
    <location>
        <begin position="442"/>
        <end position="462"/>
    </location>
</feature>
<dbReference type="Pfam" id="PF07690">
    <property type="entry name" value="MFS_1"/>
    <property type="match status" value="1"/>
</dbReference>
<feature type="transmembrane region" description="Helical" evidence="7">
    <location>
        <begin position="240"/>
        <end position="261"/>
    </location>
</feature>
<feature type="region of interest" description="Disordered" evidence="6">
    <location>
        <begin position="545"/>
        <end position="567"/>
    </location>
</feature>
<keyword evidence="4 7" id="KW-1133">Transmembrane helix</keyword>
<dbReference type="PANTHER" id="PTHR23121:SF9">
    <property type="entry name" value="SODIUM-DEPENDENT GLUCOSE TRANSPORTER 1"/>
    <property type="match status" value="1"/>
</dbReference>
<proteinExistence type="inferred from homology"/>
<feature type="transmembrane region" description="Helical" evidence="7">
    <location>
        <begin position="59"/>
        <end position="79"/>
    </location>
</feature>
<organism evidence="8 9">
    <name type="scientific">Pleurodeles waltl</name>
    <name type="common">Iberian ribbed newt</name>
    <dbReference type="NCBI Taxonomy" id="8319"/>
    <lineage>
        <taxon>Eukaryota</taxon>
        <taxon>Metazoa</taxon>
        <taxon>Chordata</taxon>
        <taxon>Craniata</taxon>
        <taxon>Vertebrata</taxon>
        <taxon>Euteleostomi</taxon>
        <taxon>Amphibia</taxon>
        <taxon>Batrachia</taxon>
        <taxon>Caudata</taxon>
        <taxon>Salamandroidea</taxon>
        <taxon>Salamandridae</taxon>
        <taxon>Pleurodelinae</taxon>
        <taxon>Pleurodeles</taxon>
    </lineage>
</organism>
<evidence type="ECO:0000256" key="1">
    <source>
        <dbReference type="ARBA" id="ARBA00004141"/>
    </source>
</evidence>
<evidence type="ECO:0000313" key="8">
    <source>
        <dbReference type="EMBL" id="KAJ1154924.1"/>
    </source>
</evidence>
<dbReference type="Proteomes" id="UP001066276">
    <property type="component" value="Chromosome 5"/>
</dbReference>
<evidence type="ECO:0000256" key="6">
    <source>
        <dbReference type="SAM" id="MobiDB-lite"/>
    </source>
</evidence>
<name>A0AAV7RUQ9_PLEWA</name>
<dbReference type="FunFam" id="1.20.1250.20:FF:000448">
    <property type="entry name" value="Major facilitator superfamily domain containing 4B"/>
    <property type="match status" value="1"/>
</dbReference>
<keyword evidence="9" id="KW-1185">Reference proteome</keyword>
<gene>
    <name evidence="8" type="ORF">NDU88_007667</name>
</gene>
<feature type="compositionally biased region" description="Basic and acidic residues" evidence="6">
    <location>
        <begin position="471"/>
        <end position="484"/>
    </location>
</feature>
<protein>
    <recommendedName>
        <fullName evidence="10">Sodium-dependent glucose transporter 1</fullName>
    </recommendedName>
</protein>
<feature type="transmembrane region" description="Helical" evidence="7">
    <location>
        <begin position="330"/>
        <end position="348"/>
    </location>
</feature>